<dbReference type="OrthoDB" id="9771084at2"/>
<dbReference type="InterPro" id="IPR051603">
    <property type="entry name" value="Zinc-ADH_QOR/CCCR"/>
</dbReference>
<evidence type="ECO:0000259" key="2">
    <source>
        <dbReference type="SMART" id="SM00829"/>
    </source>
</evidence>
<dbReference type="InterPro" id="IPR013149">
    <property type="entry name" value="ADH-like_C"/>
</dbReference>
<dbReference type="SMART" id="SM00829">
    <property type="entry name" value="PKS_ER"/>
    <property type="match status" value="1"/>
</dbReference>
<accession>A0A5M9P689</accession>
<dbReference type="GO" id="GO:0016491">
    <property type="term" value="F:oxidoreductase activity"/>
    <property type="evidence" value="ECO:0007669"/>
    <property type="project" value="InterPro"/>
</dbReference>
<dbReference type="Proteomes" id="UP000322521">
    <property type="component" value="Unassembled WGS sequence"/>
</dbReference>
<dbReference type="PANTHER" id="PTHR44154:SF1">
    <property type="entry name" value="QUINONE OXIDOREDUCTASE"/>
    <property type="match status" value="1"/>
</dbReference>
<name>A0A5M9P689_9VIBR</name>
<evidence type="ECO:0000313" key="3">
    <source>
        <dbReference type="EMBL" id="KAA8681557.1"/>
    </source>
</evidence>
<dbReference type="Gene3D" id="3.40.50.720">
    <property type="entry name" value="NAD(P)-binding Rossmann-like Domain"/>
    <property type="match status" value="1"/>
</dbReference>
<dbReference type="InterPro" id="IPR036291">
    <property type="entry name" value="NAD(P)-bd_dom_sf"/>
</dbReference>
<dbReference type="Pfam" id="PF08240">
    <property type="entry name" value="ADH_N"/>
    <property type="match status" value="1"/>
</dbReference>
<sequence length="327" mass="34906">MKAIIAAQAGSPEVLTLIDTNEPETQENEVKIKVKAFGLNKAETYYRAGHFGQLNPELALGIEAAGEVIFDPSGTYQKGDKVVTAMGGMMFARHGGYAEIIAVNKTNVKKINSDIDFTTLASLPELYSTVWGALDKTLNIQSGETLLVRGATSAVGLAAVTYAKAKGLTIFATTRSEDKVELLKSMGADNVLIDDGHVGDKVRAILPEGVDKALEVVGASTVVDTMKAIRPWGEVTVVGLLGGAPVIENFGLMSDLPSSVKLSFFQSGMLGNELPLEESPLDWVADQILDGKMPSIISQVFKYEDTKKAHSLMDANQANGKLVVEMD</sequence>
<protein>
    <submittedName>
        <fullName evidence="3">Zinc-binding dehydrogenase</fullName>
    </submittedName>
</protein>
<dbReference type="SUPFAM" id="SSF51735">
    <property type="entry name" value="NAD(P)-binding Rossmann-fold domains"/>
    <property type="match status" value="1"/>
</dbReference>
<dbReference type="EMBL" id="VXJS01000001">
    <property type="protein sequence ID" value="KAA8681557.1"/>
    <property type="molecule type" value="Genomic_DNA"/>
</dbReference>
<reference evidence="3 4" key="1">
    <citation type="submission" date="2019-09" db="EMBL/GenBank/DDBJ databases">
        <title>Draft genome sequence of various Type strains from the CCUG.</title>
        <authorList>
            <person name="Pineiro-Iglesias B."/>
            <person name="Tunovic T."/>
            <person name="Unosson C."/>
            <person name="Inganas E."/>
            <person name="Ohlen M."/>
            <person name="Cardew S."/>
            <person name="Jensie-Markopoulos S."/>
            <person name="Salva-Serra F."/>
            <person name="Jaen-Luchoro D."/>
            <person name="Karlsson R."/>
            <person name="Svensson-Stadler L."/>
            <person name="Chun J."/>
            <person name="Moore E."/>
        </authorList>
    </citation>
    <scope>NUCLEOTIDE SEQUENCE [LARGE SCALE GENOMIC DNA]</scope>
    <source>
        <strain evidence="3 4">CCUG 56969T</strain>
    </source>
</reference>
<dbReference type="InterPro" id="IPR020843">
    <property type="entry name" value="ER"/>
</dbReference>
<dbReference type="PANTHER" id="PTHR44154">
    <property type="entry name" value="QUINONE OXIDOREDUCTASE"/>
    <property type="match status" value="1"/>
</dbReference>
<dbReference type="RefSeq" id="WP_086714468.1">
    <property type="nucleotide sequence ID" value="NZ_AP025493.1"/>
</dbReference>
<dbReference type="InterPro" id="IPR013154">
    <property type="entry name" value="ADH-like_N"/>
</dbReference>
<keyword evidence="1" id="KW-0521">NADP</keyword>
<evidence type="ECO:0000256" key="1">
    <source>
        <dbReference type="ARBA" id="ARBA00022857"/>
    </source>
</evidence>
<keyword evidence="4" id="KW-1185">Reference proteome</keyword>
<gene>
    <name evidence="3" type="ORF">F4W18_03095</name>
</gene>
<dbReference type="Pfam" id="PF00107">
    <property type="entry name" value="ADH_zinc_N"/>
    <property type="match status" value="1"/>
</dbReference>
<dbReference type="InterPro" id="IPR011032">
    <property type="entry name" value="GroES-like_sf"/>
</dbReference>
<dbReference type="Gene3D" id="3.90.180.10">
    <property type="entry name" value="Medium-chain alcohol dehydrogenases, catalytic domain"/>
    <property type="match status" value="1"/>
</dbReference>
<proteinExistence type="predicted"/>
<comment type="caution">
    <text evidence="3">The sequence shown here is derived from an EMBL/GenBank/DDBJ whole genome shotgun (WGS) entry which is preliminary data.</text>
</comment>
<evidence type="ECO:0000313" key="4">
    <source>
        <dbReference type="Proteomes" id="UP000322521"/>
    </source>
</evidence>
<dbReference type="AlphaFoldDB" id="A0A5M9P689"/>
<feature type="domain" description="Enoyl reductase (ER)" evidence="2">
    <location>
        <begin position="10"/>
        <end position="324"/>
    </location>
</feature>
<dbReference type="SUPFAM" id="SSF50129">
    <property type="entry name" value="GroES-like"/>
    <property type="match status" value="1"/>
</dbReference>
<organism evidence="3 4">
    <name type="scientific">Vibrio gigantis</name>
    <dbReference type="NCBI Taxonomy" id="296199"/>
    <lineage>
        <taxon>Bacteria</taxon>
        <taxon>Pseudomonadati</taxon>
        <taxon>Pseudomonadota</taxon>
        <taxon>Gammaproteobacteria</taxon>
        <taxon>Vibrionales</taxon>
        <taxon>Vibrionaceae</taxon>
        <taxon>Vibrio</taxon>
    </lineage>
</organism>